<proteinExistence type="predicted"/>
<keyword evidence="2" id="KW-1185">Reference proteome</keyword>
<gene>
    <name evidence="1" type="ORF">A4U43_C02F15520</name>
</gene>
<dbReference type="EMBL" id="CM007382">
    <property type="protein sequence ID" value="ONK78194.1"/>
    <property type="molecule type" value="Genomic_DNA"/>
</dbReference>
<accession>A0A5P1FJD0</accession>
<protein>
    <submittedName>
        <fullName evidence="1">Uncharacterized protein</fullName>
    </submittedName>
</protein>
<organism evidence="1 2">
    <name type="scientific">Asparagus officinalis</name>
    <name type="common">Garden asparagus</name>
    <dbReference type="NCBI Taxonomy" id="4686"/>
    <lineage>
        <taxon>Eukaryota</taxon>
        <taxon>Viridiplantae</taxon>
        <taxon>Streptophyta</taxon>
        <taxon>Embryophyta</taxon>
        <taxon>Tracheophyta</taxon>
        <taxon>Spermatophyta</taxon>
        <taxon>Magnoliopsida</taxon>
        <taxon>Liliopsida</taxon>
        <taxon>Asparagales</taxon>
        <taxon>Asparagaceae</taxon>
        <taxon>Asparagoideae</taxon>
        <taxon>Asparagus</taxon>
    </lineage>
</organism>
<evidence type="ECO:0000313" key="2">
    <source>
        <dbReference type="Proteomes" id="UP000243459"/>
    </source>
</evidence>
<sequence length="71" mass="7939">MAVQAQYPSSSSNAFYQDFRTRATQINLLDELQHMNHGVVPFIFTSNDATVFSNPQSELTQEAESETGSPR</sequence>
<name>A0A5P1FJD0_ASPOF</name>
<reference evidence="2" key="1">
    <citation type="journal article" date="2017" name="Nat. Commun.">
        <title>The asparagus genome sheds light on the origin and evolution of a young Y chromosome.</title>
        <authorList>
            <person name="Harkess A."/>
            <person name="Zhou J."/>
            <person name="Xu C."/>
            <person name="Bowers J.E."/>
            <person name="Van der Hulst R."/>
            <person name="Ayyampalayam S."/>
            <person name="Mercati F."/>
            <person name="Riccardi P."/>
            <person name="McKain M.R."/>
            <person name="Kakrana A."/>
            <person name="Tang H."/>
            <person name="Ray J."/>
            <person name="Groenendijk J."/>
            <person name="Arikit S."/>
            <person name="Mathioni S.M."/>
            <person name="Nakano M."/>
            <person name="Shan H."/>
            <person name="Telgmann-Rauber A."/>
            <person name="Kanno A."/>
            <person name="Yue Z."/>
            <person name="Chen H."/>
            <person name="Li W."/>
            <person name="Chen Y."/>
            <person name="Xu X."/>
            <person name="Zhang Y."/>
            <person name="Luo S."/>
            <person name="Chen H."/>
            <person name="Gao J."/>
            <person name="Mao Z."/>
            <person name="Pires J.C."/>
            <person name="Luo M."/>
            <person name="Kudrna D."/>
            <person name="Wing R.A."/>
            <person name="Meyers B.C."/>
            <person name="Yi K."/>
            <person name="Kong H."/>
            <person name="Lavrijsen P."/>
            <person name="Sunseri F."/>
            <person name="Falavigna A."/>
            <person name="Ye Y."/>
            <person name="Leebens-Mack J.H."/>
            <person name="Chen G."/>
        </authorList>
    </citation>
    <scope>NUCLEOTIDE SEQUENCE [LARGE SCALE GENOMIC DNA]</scope>
    <source>
        <strain evidence="2">cv. DH0086</strain>
    </source>
</reference>
<dbReference type="Proteomes" id="UP000243459">
    <property type="component" value="Chromosome 2"/>
</dbReference>
<evidence type="ECO:0000313" key="1">
    <source>
        <dbReference type="EMBL" id="ONK78194.1"/>
    </source>
</evidence>
<dbReference type="AlphaFoldDB" id="A0A5P1FJD0"/>
<dbReference type="Gramene" id="ONK78194">
    <property type="protein sequence ID" value="ONK78194"/>
    <property type="gene ID" value="A4U43_C02F15520"/>
</dbReference>